<protein>
    <submittedName>
        <fullName evidence="1">Uncharacterized protein</fullName>
    </submittedName>
</protein>
<name>A0A0W8F3Q8_9ZZZZ</name>
<accession>A0A0W8F3Q8</accession>
<proteinExistence type="predicted"/>
<gene>
    <name evidence="1" type="ORF">ASZ90_014789</name>
</gene>
<evidence type="ECO:0000313" key="1">
    <source>
        <dbReference type="EMBL" id="KUG15544.1"/>
    </source>
</evidence>
<reference evidence="1" key="1">
    <citation type="journal article" date="2015" name="Proc. Natl. Acad. Sci. U.S.A.">
        <title>Networks of energetic and metabolic interactions define dynamics in microbial communities.</title>
        <authorList>
            <person name="Embree M."/>
            <person name="Liu J.K."/>
            <person name="Al-Bassam M.M."/>
            <person name="Zengler K."/>
        </authorList>
    </citation>
    <scope>NUCLEOTIDE SEQUENCE</scope>
</reference>
<dbReference type="AlphaFoldDB" id="A0A0W8F3Q8"/>
<sequence length="49" mass="5505">MGARITQDREETICRQHRSGRRDRITTTQGSLPIVLAEPIANMQLKNAA</sequence>
<comment type="caution">
    <text evidence="1">The sequence shown here is derived from an EMBL/GenBank/DDBJ whole genome shotgun (WGS) entry which is preliminary data.</text>
</comment>
<dbReference type="EMBL" id="LNQE01001550">
    <property type="protein sequence ID" value="KUG15544.1"/>
    <property type="molecule type" value="Genomic_DNA"/>
</dbReference>
<organism evidence="1">
    <name type="scientific">hydrocarbon metagenome</name>
    <dbReference type="NCBI Taxonomy" id="938273"/>
    <lineage>
        <taxon>unclassified sequences</taxon>
        <taxon>metagenomes</taxon>
        <taxon>ecological metagenomes</taxon>
    </lineage>
</organism>